<feature type="transmembrane region" description="Helical" evidence="6">
    <location>
        <begin position="49"/>
        <end position="70"/>
    </location>
</feature>
<dbReference type="EMBL" id="JANWOI010000001">
    <property type="protein sequence ID" value="MDA5192522.1"/>
    <property type="molecule type" value="Genomic_DNA"/>
</dbReference>
<dbReference type="InterPro" id="IPR002549">
    <property type="entry name" value="AI-2E-like"/>
</dbReference>
<evidence type="ECO:0000256" key="3">
    <source>
        <dbReference type="ARBA" id="ARBA00022692"/>
    </source>
</evidence>
<gene>
    <name evidence="7" type="ORF">NYP16_00930</name>
</gene>
<accession>A0A9X3TVL6</accession>
<evidence type="ECO:0000256" key="5">
    <source>
        <dbReference type="ARBA" id="ARBA00023136"/>
    </source>
</evidence>
<feature type="transmembrane region" description="Helical" evidence="6">
    <location>
        <begin position="272"/>
        <end position="295"/>
    </location>
</feature>
<evidence type="ECO:0000256" key="4">
    <source>
        <dbReference type="ARBA" id="ARBA00022989"/>
    </source>
</evidence>
<name>A0A9X3TVL6_9PROT</name>
<dbReference type="Pfam" id="PF01594">
    <property type="entry name" value="AI-2E_transport"/>
    <property type="match status" value="1"/>
</dbReference>
<comment type="subcellular location">
    <subcellularLocation>
        <location evidence="1">Membrane</location>
        <topology evidence="1">Multi-pass membrane protein</topology>
    </subcellularLocation>
</comment>
<reference evidence="7" key="2">
    <citation type="journal article" date="2023" name="Syst. Appl. Microbiol.">
        <title>Govania unica gen. nov., sp. nov., a rare biosphere bacterium that represents a novel family in the class Alphaproteobacteria.</title>
        <authorList>
            <person name="Vandamme P."/>
            <person name="Peeters C."/>
            <person name="Hettiarachchi A."/>
            <person name="Cnockaert M."/>
            <person name="Carlier A."/>
        </authorList>
    </citation>
    <scope>NUCLEOTIDE SEQUENCE</scope>
    <source>
        <strain evidence="7">LMG 31809</strain>
    </source>
</reference>
<dbReference type="GO" id="GO:0055085">
    <property type="term" value="P:transmembrane transport"/>
    <property type="evidence" value="ECO:0007669"/>
    <property type="project" value="TreeGrafter"/>
</dbReference>
<organism evidence="7 8">
    <name type="scientific">Govanella unica</name>
    <dbReference type="NCBI Taxonomy" id="2975056"/>
    <lineage>
        <taxon>Bacteria</taxon>
        <taxon>Pseudomonadati</taxon>
        <taxon>Pseudomonadota</taxon>
        <taxon>Alphaproteobacteria</taxon>
        <taxon>Emcibacterales</taxon>
        <taxon>Govanellaceae</taxon>
        <taxon>Govanella</taxon>
    </lineage>
</organism>
<dbReference type="PANTHER" id="PTHR21716:SF64">
    <property type="entry name" value="AI-2 TRANSPORT PROTEIN TQSA"/>
    <property type="match status" value="1"/>
</dbReference>
<keyword evidence="4 6" id="KW-1133">Transmembrane helix</keyword>
<dbReference type="RefSeq" id="WP_274942227.1">
    <property type="nucleotide sequence ID" value="NZ_JANWOI010000001.1"/>
</dbReference>
<feature type="transmembrane region" description="Helical" evidence="6">
    <location>
        <begin position="216"/>
        <end position="239"/>
    </location>
</feature>
<feature type="transmembrane region" description="Helical" evidence="6">
    <location>
        <begin position="82"/>
        <end position="104"/>
    </location>
</feature>
<keyword evidence="5 6" id="KW-0472">Membrane</keyword>
<comment type="similarity">
    <text evidence="2">Belongs to the autoinducer-2 exporter (AI-2E) (TC 2.A.86) family.</text>
</comment>
<dbReference type="AlphaFoldDB" id="A0A9X3TVL6"/>
<dbReference type="PANTHER" id="PTHR21716">
    <property type="entry name" value="TRANSMEMBRANE PROTEIN"/>
    <property type="match status" value="1"/>
</dbReference>
<sequence length="365" mass="39555">MPRMPDGPEQTPEAAPVSVGRHLDILTHSIIFIAVVLAGYVLAVGRDLFVPFAIALLIWILISALASVIGRVPFSGRRLPRGVSIVLALVIIALGLGITVEMIIQSMGSMGEAAKGYSENARNMISIIFDRLNIPEPRNLSDMAKQIDIGASLGIVAGGLSAFAETFGLVFIYAIFLLASERAWKQKFHVLVPDTEKRERMATLITRVREEVQAYLWLRSLISLAAAVTSYLVLISVGFKFAGFWALLIFLFNFIPTIGPIVGVVGPSLFALLQFGVTVNFVIVAAGLSFTQFVLDNVVSPRIQGARLGLDPVVLLLALVGWGMMWGLAGMFLSVPLTVIAMIVFSHFPRTRPLAILLSEKGDLK</sequence>
<evidence type="ECO:0000256" key="2">
    <source>
        <dbReference type="ARBA" id="ARBA00009773"/>
    </source>
</evidence>
<keyword evidence="8" id="KW-1185">Reference proteome</keyword>
<feature type="transmembrane region" description="Helical" evidence="6">
    <location>
        <begin position="245"/>
        <end position="265"/>
    </location>
</feature>
<feature type="transmembrane region" description="Helical" evidence="6">
    <location>
        <begin position="315"/>
        <end position="345"/>
    </location>
</feature>
<keyword evidence="3 6" id="KW-0812">Transmembrane</keyword>
<comment type="caution">
    <text evidence="7">The sequence shown here is derived from an EMBL/GenBank/DDBJ whole genome shotgun (WGS) entry which is preliminary data.</text>
</comment>
<evidence type="ECO:0000256" key="1">
    <source>
        <dbReference type="ARBA" id="ARBA00004141"/>
    </source>
</evidence>
<evidence type="ECO:0000313" key="8">
    <source>
        <dbReference type="Proteomes" id="UP001141619"/>
    </source>
</evidence>
<feature type="transmembrane region" description="Helical" evidence="6">
    <location>
        <begin position="25"/>
        <end position="43"/>
    </location>
</feature>
<evidence type="ECO:0000256" key="6">
    <source>
        <dbReference type="SAM" id="Phobius"/>
    </source>
</evidence>
<protein>
    <submittedName>
        <fullName evidence="7">AI-2E family transporter</fullName>
    </submittedName>
</protein>
<dbReference type="Proteomes" id="UP001141619">
    <property type="component" value="Unassembled WGS sequence"/>
</dbReference>
<dbReference type="GO" id="GO:0016020">
    <property type="term" value="C:membrane"/>
    <property type="evidence" value="ECO:0007669"/>
    <property type="project" value="UniProtKB-SubCell"/>
</dbReference>
<feature type="transmembrane region" description="Helical" evidence="6">
    <location>
        <begin position="149"/>
        <end position="179"/>
    </location>
</feature>
<evidence type="ECO:0000313" key="7">
    <source>
        <dbReference type="EMBL" id="MDA5192522.1"/>
    </source>
</evidence>
<proteinExistence type="inferred from homology"/>
<reference evidence="7" key="1">
    <citation type="submission" date="2022-08" db="EMBL/GenBank/DDBJ databases">
        <authorList>
            <person name="Vandamme P."/>
            <person name="Hettiarachchi A."/>
            <person name="Peeters C."/>
            <person name="Cnockaert M."/>
            <person name="Carlier A."/>
        </authorList>
    </citation>
    <scope>NUCLEOTIDE SEQUENCE</scope>
    <source>
        <strain evidence="7">LMG 31809</strain>
    </source>
</reference>